<keyword evidence="2" id="KW-0808">Transferase</keyword>
<proteinExistence type="predicted"/>
<dbReference type="CDD" id="cd04301">
    <property type="entry name" value="NAT_SF"/>
    <property type="match status" value="1"/>
</dbReference>
<keyword evidence="3" id="KW-1185">Reference proteome</keyword>
<organism evidence="2 3">
    <name type="scientific">Nocardia uniformis</name>
    <dbReference type="NCBI Taxonomy" id="53432"/>
    <lineage>
        <taxon>Bacteria</taxon>
        <taxon>Bacillati</taxon>
        <taxon>Actinomycetota</taxon>
        <taxon>Actinomycetes</taxon>
        <taxon>Mycobacteriales</taxon>
        <taxon>Nocardiaceae</taxon>
        <taxon>Nocardia</taxon>
    </lineage>
</organism>
<dbReference type="SUPFAM" id="SSF55729">
    <property type="entry name" value="Acyl-CoA N-acyltransferases (Nat)"/>
    <property type="match status" value="1"/>
</dbReference>
<dbReference type="PANTHER" id="PTHR31435:SF10">
    <property type="entry name" value="BSR4717 PROTEIN"/>
    <property type="match status" value="1"/>
</dbReference>
<evidence type="ECO:0000313" key="2">
    <source>
        <dbReference type="EMBL" id="NNH75028.1"/>
    </source>
</evidence>
<dbReference type="RefSeq" id="WP_067526994.1">
    <property type="nucleotide sequence ID" value="NZ_JABELX010000018.1"/>
</dbReference>
<sequence length="103" mass="11529">MSEQALTATVVRNDSQHRYEVWYGTALAGFAEFREPDNDTAFIHTEVDSEFGGKGLGSALAHQAVEDVIARGRVIVPRCAFIKSWLDKHPEYDEHVVGKGIRR</sequence>
<name>A0A849CBE1_9NOCA</name>
<dbReference type="Pfam" id="PF14542">
    <property type="entry name" value="Acetyltransf_CG"/>
    <property type="match status" value="1"/>
</dbReference>
<comment type="caution">
    <text evidence="2">The sequence shown here is derived from an EMBL/GenBank/DDBJ whole genome shotgun (WGS) entry which is preliminary data.</text>
</comment>
<evidence type="ECO:0000259" key="1">
    <source>
        <dbReference type="PROSITE" id="PS51729"/>
    </source>
</evidence>
<dbReference type="PROSITE" id="PS51729">
    <property type="entry name" value="GNAT_YJDJ"/>
    <property type="match status" value="1"/>
</dbReference>
<reference evidence="2 3" key="1">
    <citation type="submission" date="2020-05" db="EMBL/GenBank/DDBJ databases">
        <title>MicrobeNet Type strains.</title>
        <authorList>
            <person name="Nicholson A.C."/>
        </authorList>
    </citation>
    <scope>NUCLEOTIDE SEQUENCE [LARGE SCALE GENOMIC DNA]</scope>
    <source>
        <strain evidence="2 3">JCM 3224</strain>
    </source>
</reference>
<dbReference type="AlphaFoldDB" id="A0A849CBE1"/>
<dbReference type="Proteomes" id="UP000586827">
    <property type="component" value="Unassembled WGS sequence"/>
</dbReference>
<dbReference type="Gene3D" id="3.40.630.30">
    <property type="match status" value="1"/>
</dbReference>
<dbReference type="PANTHER" id="PTHR31435">
    <property type="entry name" value="PROTEIN NATD1"/>
    <property type="match status" value="1"/>
</dbReference>
<dbReference type="InterPro" id="IPR016181">
    <property type="entry name" value="Acyl_CoA_acyltransferase"/>
</dbReference>
<dbReference type="InterPro" id="IPR031165">
    <property type="entry name" value="GNAT_YJDJ"/>
</dbReference>
<protein>
    <submittedName>
        <fullName evidence="2">N-acetyltransferase</fullName>
    </submittedName>
</protein>
<dbReference type="EMBL" id="JABELX010000018">
    <property type="protein sequence ID" value="NNH75028.1"/>
    <property type="molecule type" value="Genomic_DNA"/>
</dbReference>
<evidence type="ECO:0000313" key="3">
    <source>
        <dbReference type="Proteomes" id="UP000586827"/>
    </source>
</evidence>
<gene>
    <name evidence="2" type="ORF">HLB23_35140</name>
</gene>
<dbReference type="InterPro" id="IPR045057">
    <property type="entry name" value="Gcn5-rel_NAT"/>
</dbReference>
<dbReference type="GO" id="GO:0016740">
    <property type="term" value="F:transferase activity"/>
    <property type="evidence" value="ECO:0007669"/>
    <property type="project" value="UniProtKB-KW"/>
</dbReference>
<accession>A0A849CBE1</accession>
<feature type="domain" description="N-acetyltransferase" evidence="1">
    <location>
        <begin position="11"/>
        <end position="97"/>
    </location>
</feature>